<dbReference type="Pfam" id="PF13399">
    <property type="entry name" value="LytR_C"/>
    <property type="match status" value="1"/>
</dbReference>
<feature type="transmembrane region" description="Helical" evidence="1">
    <location>
        <begin position="21"/>
        <end position="42"/>
    </location>
</feature>
<dbReference type="Proteomes" id="UP001357973">
    <property type="component" value="Chromosome"/>
</dbReference>
<dbReference type="KEGG" id="badl:BADO_1731"/>
<feature type="domain" description="LytR/CpsA/Psr regulator C-terminal" evidence="2">
    <location>
        <begin position="82"/>
        <end position="166"/>
    </location>
</feature>
<dbReference type="EMBL" id="BPPZ01000012">
    <property type="protein sequence ID" value="GJD14777.1"/>
    <property type="molecule type" value="Genomic_DNA"/>
</dbReference>
<gene>
    <name evidence="7" type="ORF">AL0462_1759</name>
    <name evidence="3" type="ORF">B19861_18700</name>
    <name evidence="4" type="ORF">BIFAD42_17610</name>
    <name evidence="8" type="ORF">DW072_08355</name>
    <name evidence="5" type="ORF">GA629_03975</name>
    <name evidence="6" type="ORF">NE692_10760</name>
</gene>
<dbReference type="Proteomes" id="UP001206013">
    <property type="component" value="Unassembled WGS sequence"/>
</dbReference>
<organism evidence="5 11">
    <name type="scientific">Bifidobacterium adolescentis</name>
    <dbReference type="NCBI Taxonomy" id="1680"/>
    <lineage>
        <taxon>Bacteria</taxon>
        <taxon>Bacillati</taxon>
        <taxon>Actinomycetota</taxon>
        <taxon>Actinomycetes</taxon>
        <taxon>Bifidobacteriales</taxon>
        <taxon>Bifidobacteriaceae</taxon>
        <taxon>Bifidobacterium</taxon>
    </lineage>
</organism>
<keyword evidence="1" id="KW-0472">Membrane</keyword>
<reference evidence="5 11" key="3">
    <citation type="journal article" date="2019" name="Nat. Med.">
        <title>A library of human gut bacterial isolates paired with longitudinal multiomics data enables mechanistic microbiome research.</title>
        <authorList>
            <person name="Poyet M."/>
            <person name="Groussin M."/>
            <person name="Gibbons S.M."/>
            <person name="Avila-Pacheco J."/>
            <person name="Jiang X."/>
            <person name="Kearney S.M."/>
            <person name="Perrotta A.R."/>
            <person name="Berdy B."/>
            <person name="Zhao S."/>
            <person name="Lieberman T.D."/>
            <person name="Swanson P.K."/>
            <person name="Smith M."/>
            <person name="Roesemann S."/>
            <person name="Alexander J.E."/>
            <person name="Rich S.A."/>
            <person name="Livny J."/>
            <person name="Vlamakis H."/>
            <person name="Clish C."/>
            <person name="Bullock K."/>
            <person name="Deik A."/>
            <person name="Scott J."/>
            <person name="Pierce K.A."/>
            <person name="Xavier R.J."/>
            <person name="Alm E.J."/>
        </authorList>
    </citation>
    <scope>NUCLEOTIDE SEQUENCE [LARGE SCALE GENOMIC DNA]</scope>
    <source>
        <strain evidence="5 11">BIOML-A105</strain>
    </source>
</reference>
<evidence type="ECO:0000313" key="12">
    <source>
        <dbReference type="Proteomes" id="UP001357973"/>
    </source>
</evidence>
<evidence type="ECO:0000313" key="5">
    <source>
        <dbReference type="EMBL" id="KAB5886473.1"/>
    </source>
</evidence>
<proteinExistence type="predicted"/>
<dbReference type="Proteomes" id="UP000886943">
    <property type="component" value="Unassembled WGS sequence"/>
</dbReference>
<evidence type="ECO:0000313" key="6">
    <source>
        <dbReference type="EMBL" id="MCQ4793924.1"/>
    </source>
</evidence>
<reference evidence="3 12" key="6">
    <citation type="submission" date="2023-06" db="EMBL/GenBank/DDBJ databases">
        <title>Complete Genome Sequences of Bifidobacterium faecale strain JCM19861T was isolated from human faeces by Jung-Hye Choi et al. (2014).</title>
        <authorList>
            <person name="Okuhama S."/>
            <person name="Takahashi H."/>
            <person name="Imaizumi K."/>
            <person name="Nakayama S."/>
            <person name="Ogata Y."/>
            <person name="Suda W."/>
        </authorList>
    </citation>
    <scope>NUCLEOTIDE SEQUENCE [LARGE SCALE GENOMIC DNA]</scope>
    <source>
        <strain evidence="3 12">JCM 19861</strain>
    </source>
</reference>
<reference evidence="4" key="4">
    <citation type="submission" date="2021-08" db="EMBL/GenBank/DDBJ databases">
        <title>Draft genome sequence of the GABA producer Bifidobacterium adolescentis 4-2, isolated from healthy human feces.</title>
        <authorList>
            <person name="Altaib H."/>
            <person name="Niwa R."/>
            <person name="Abe M."/>
            <person name="Suzuki T."/>
        </authorList>
    </citation>
    <scope>NUCLEOTIDE SEQUENCE</scope>
    <source>
        <strain evidence="4">4-2</strain>
    </source>
</reference>
<keyword evidence="1" id="KW-0812">Transmembrane</keyword>
<evidence type="ECO:0000313" key="3">
    <source>
        <dbReference type="EMBL" id="BEK83928.1"/>
    </source>
</evidence>
<evidence type="ECO:0000313" key="11">
    <source>
        <dbReference type="Proteomes" id="UP000470200"/>
    </source>
</evidence>
<keyword evidence="1" id="KW-1133">Transmembrane helix</keyword>
<reference evidence="6" key="5">
    <citation type="submission" date="2022-06" db="EMBL/GenBank/DDBJ databases">
        <title>Isolation of gut microbiota from human fecal samples.</title>
        <authorList>
            <person name="Pamer E.G."/>
            <person name="Barat B."/>
            <person name="Waligurski E."/>
            <person name="Medina S."/>
            <person name="Paddock L."/>
            <person name="Mostad J."/>
        </authorList>
    </citation>
    <scope>NUCLEOTIDE SEQUENCE</scope>
    <source>
        <strain evidence="6">SL.1.01</strain>
    </source>
</reference>
<dbReference type="Proteomes" id="UP000285262">
    <property type="component" value="Unassembled WGS sequence"/>
</dbReference>
<protein>
    <submittedName>
        <fullName evidence="3">LytR C-terminal domain-containing protein</fullName>
    </submittedName>
    <submittedName>
        <fullName evidence="7">LytR cell envelope-related transcriptional attenuator</fullName>
    </submittedName>
    <submittedName>
        <fullName evidence="5">LytR family transcriptional regulator</fullName>
    </submittedName>
</protein>
<accession>A0A076JKL8</accession>
<dbReference type="eggNOG" id="ENOG5032WRF">
    <property type="taxonomic scope" value="Bacteria"/>
</dbReference>
<evidence type="ECO:0000313" key="4">
    <source>
        <dbReference type="EMBL" id="GJD14777.1"/>
    </source>
</evidence>
<dbReference type="EMBL" id="QRNG01000016">
    <property type="protein sequence ID" value="RHK24506.1"/>
    <property type="molecule type" value="Genomic_DNA"/>
</dbReference>
<dbReference type="EMBL" id="JANFYM010000020">
    <property type="protein sequence ID" value="MCQ4793924.1"/>
    <property type="molecule type" value="Genomic_DNA"/>
</dbReference>
<dbReference type="RefSeq" id="WP_038445289.1">
    <property type="nucleotide sequence ID" value="NZ_AP028457.1"/>
</dbReference>
<dbReference type="Gene3D" id="3.30.70.2390">
    <property type="match status" value="1"/>
</dbReference>
<evidence type="ECO:0000256" key="1">
    <source>
        <dbReference type="SAM" id="Phobius"/>
    </source>
</evidence>
<dbReference type="AlphaFoldDB" id="A0A076JKL8"/>
<dbReference type="Proteomes" id="UP000470200">
    <property type="component" value="Unassembled WGS sequence"/>
</dbReference>
<sequence length="210" mass="22956">MTQANDERAARKEYIRRRQKTVFSIVGAVMVVAMVVSLLFFFHVGGLGNVKSAAVQPNYGQQAPCPIKEADGNKAKYVENRNITLRVLNGTKFSGFAKAVSDALQNREFNPQTPDNYTKKVDRTMIVFGKNGVNQAYTVASNFTDAMLVMDDRQDQLIDVIVGATFDNLQDTKKVPAAGKAITGIQGCVAVDKMTDLPKAPEHDAVNPQS</sequence>
<dbReference type="EMBL" id="LNKH01000014">
    <property type="protein sequence ID" value="OSG94734.1"/>
    <property type="molecule type" value="Genomic_DNA"/>
</dbReference>
<dbReference type="InterPro" id="IPR027381">
    <property type="entry name" value="LytR/CpsA/Psr_C"/>
</dbReference>
<reference evidence="8 10" key="2">
    <citation type="submission" date="2018-08" db="EMBL/GenBank/DDBJ databases">
        <title>A genome reference for cultivated species of the human gut microbiota.</title>
        <authorList>
            <person name="Zou Y."/>
            <person name="Xue W."/>
            <person name="Luo G."/>
        </authorList>
    </citation>
    <scope>NUCLEOTIDE SEQUENCE [LARGE SCALE GENOMIC DNA]</scope>
    <source>
        <strain evidence="8 10">AF45-19</strain>
    </source>
</reference>
<evidence type="ECO:0000313" key="10">
    <source>
        <dbReference type="Proteomes" id="UP000285262"/>
    </source>
</evidence>
<dbReference type="Proteomes" id="UP000193905">
    <property type="component" value="Unassembled WGS sequence"/>
</dbReference>
<dbReference type="EMBL" id="AP028457">
    <property type="protein sequence ID" value="BEK83928.1"/>
    <property type="molecule type" value="Genomic_DNA"/>
</dbReference>
<name>A0A076JKL8_BIFAD</name>
<evidence type="ECO:0000313" key="8">
    <source>
        <dbReference type="EMBL" id="RHK24506.1"/>
    </source>
</evidence>
<evidence type="ECO:0000313" key="7">
    <source>
        <dbReference type="EMBL" id="OSG94734.1"/>
    </source>
</evidence>
<evidence type="ECO:0000259" key="2">
    <source>
        <dbReference type="Pfam" id="PF13399"/>
    </source>
</evidence>
<evidence type="ECO:0000313" key="9">
    <source>
        <dbReference type="Proteomes" id="UP000193905"/>
    </source>
</evidence>
<reference evidence="7 9" key="1">
    <citation type="journal article" date="2016" name="Sci. Rep.">
        <title>Evaluation of genetic diversity among strains of the human gut commensal Bifidobacterium adolescentis.</title>
        <authorList>
            <person name="Duranti S."/>
            <person name="Milani C."/>
            <person name="Lugli G.A."/>
            <person name="Mancabelli L."/>
            <person name="Turroni F."/>
            <person name="Ferrario C."/>
            <person name="Mangifesta M."/>
            <person name="Viappiani A."/>
            <person name="Sanchez B."/>
            <person name="Margolles A."/>
            <person name="van Sinderen D."/>
            <person name="Ventura M."/>
        </authorList>
    </citation>
    <scope>NUCLEOTIDE SEQUENCE [LARGE SCALE GENOMIC DNA]</scope>
    <source>
        <strain evidence="7 9">AL46-2</strain>
    </source>
</reference>
<dbReference type="EMBL" id="WDIP01000002">
    <property type="protein sequence ID" value="KAB5886473.1"/>
    <property type="molecule type" value="Genomic_DNA"/>
</dbReference>
<dbReference type="KEGG" id="bado:BBMN23_1809"/>
<keyword evidence="12" id="KW-1185">Reference proteome</keyword>